<dbReference type="AlphaFoldDB" id="A0A8T2TE01"/>
<protein>
    <submittedName>
        <fullName evidence="1">Uncharacterized protein</fullName>
    </submittedName>
</protein>
<accession>A0A8T2TE01</accession>
<keyword evidence="2" id="KW-1185">Reference proteome</keyword>
<organism evidence="1 2">
    <name type="scientific">Ceratopteris richardii</name>
    <name type="common">Triangle waterfern</name>
    <dbReference type="NCBI Taxonomy" id="49495"/>
    <lineage>
        <taxon>Eukaryota</taxon>
        <taxon>Viridiplantae</taxon>
        <taxon>Streptophyta</taxon>
        <taxon>Embryophyta</taxon>
        <taxon>Tracheophyta</taxon>
        <taxon>Polypodiopsida</taxon>
        <taxon>Polypodiidae</taxon>
        <taxon>Polypodiales</taxon>
        <taxon>Pteridineae</taxon>
        <taxon>Pteridaceae</taxon>
        <taxon>Parkerioideae</taxon>
        <taxon>Ceratopteris</taxon>
    </lineage>
</organism>
<gene>
    <name evidence="1" type="ORF">KP509_14G069700</name>
</gene>
<dbReference type="EMBL" id="CM035419">
    <property type="protein sequence ID" value="KAH7415984.1"/>
    <property type="molecule type" value="Genomic_DNA"/>
</dbReference>
<evidence type="ECO:0000313" key="1">
    <source>
        <dbReference type="EMBL" id="KAH7415984.1"/>
    </source>
</evidence>
<dbReference type="Proteomes" id="UP000825935">
    <property type="component" value="Chromosome 14"/>
</dbReference>
<proteinExistence type="predicted"/>
<sequence>MASAWQRKGHAEYGEVIFEWCGIADIFEWCVYCRYLGMVCLVRLSNTMKSQSERGRQIDGRLGQNRADFQVTCHGNEVVFLFMRTSLPHALNTSCADCLCVTIRIKACKKGRGDNG</sequence>
<evidence type="ECO:0000313" key="2">
    <source>
        <dbReference type="Proteomes" id="UP000825935"/>
    </source>
</evidence>
<comment type="caution">
    <text evidence="1">The sequence shown here is derived from an EMBL/GenBank/DDBJ whole genome shotgun (WGS) entry which is preliminary data.</text>
</comment>
<name>A0A8T2TE01_CERRI</name>
<reference evidence="1" key="1">
    <citation type="submission" date="2021-08" db="EMBL/GenBank/DDBJ databases">
        <title>WGS assembly of Ceratopteris richardii.</title>
        <authorList>
            <person name="Marchant D.B."/>
            <person name="Chen G."/>
            <person name="Jenkins J."/>
            <person name="Shu S."/>
            <person name="Leebens-Mack J."/>
            <person name="Grimwood J."/>
            <person name="Schmutz J."/>
            <person name="Soltis P."/>
            <person name="Soltis D."/>
            <person name="Chen Z.-H."/>
        </authorList>
    </citation>
    <scope>NUCLEOTIDE SEQUENCE</scope>
    <source>
        <strain evidence="1">Whitten #5841</strain>
        <tissue evidence="1">Leaf</tissue>
    </source>
</reference>